<evidence type="ECO:0000313" key="2">
    <source>
        <dbReference type="EMBL" id="WGH79090.1"/>
    </source>
</evidence>
<dbReference type="InterPro" id="IPR000182">
    <property type="entry name" value="GNAT_dom"/>
</dbReference>
<protein>
    <submittedName>
        <fullName evidence="2">GNAT family N-acetyltransferase</fullName>
        <ecNumber evidence="2">2.3.1.-</ecNumber>
    </submittedName>
</protein>
<evidence type="ECO:0000259" key="1">
    <source>
        <dbReference type="PROSITE" id="PS51186"/>
    </source>
</evidence>
<accession>A0ABY8LCP0</accession>
<keyword evidence="2" id="KW-0808">Transferase</keyword>
<reference evidence="2 3" key="1">
    <citation type="submission" date="2023-04" db="EMBL/GenBank/DDBJ databases">
        <title>Jannaschia ovalis sp. nov., a marine bacterium isolated from sea tidal flat.</title>
        <authorList>
            <person name="Kwon D.Y."/>
            <person name="Kim J.-J."/>
        </authorList>
    </citation>
    <scope>NUCLEOTIDE SEQUENCE [LARGE SCALE GENOMIC DNA]</scope>
    <source>
        <strain evidence="2 3">GRR-S6-38</strain>
    </source>
</reference>
<dbReference type="PROSITE" id="PS51186">
    <property type="entry name" value="GNAT"/>
    <property type="match status" value="1"/>
</dbReference>
<dbReference type="InterPro" id="IPR016181">
    <property type="entry name" value="Acyl_CoA_acyltransferase"/>
</dbReference>
<gene>
    <name evidence="2" type="ORF">P8627_02170</name>
</gene>
<keyword evidence="3" id="KW-1185">Reference proteome</keyword>
<dbReference type="InterPro" id="IPR052564">
    <property type="entry name" value="N-acetyltrans/Recomb-assoc"/>
</dbReference>
<dbReference type="SUPFAM" id="SSF55729">
    <property type="entry name" value="Acyl-CoA N-acyltransferases (Nat)"/>
    <property type="match status" value="1"/>
</dbReference>
<dbReference type="GO" id="GO:0016746">
    <property type="term" value="F:acyltransferase activity"/>
    <property type="evidence" value="ECO:0007669"/>
    <property type="project" value="UniProtKB-KW"/>
</dbReference>
<dbReference type="RefSeq" id="WP_279965859.1">
    <property type="nucleotide sequence ID" value="NZ_CP122537.1"/>
</dbReference>
<sequence>MTGWTVRRGGAADAVALARIFWRAVHEGAAPRYDAAQRAAWLPAPPAPAAFADRLAPQAVVVADGRDDPIGFMTLGPSGHLDPAYVLPEWRGTGLADALLAVLLNHAATAGLTRLTTRASDMARPFFARHGWQVVAPAPRIRAGVVLPATDMAFDLPPARPADGMSQTGALDFSPHALNQSL</sequence>
<dbReference type="EMBL" id="CP122537">
    <property type="protein sequence ID" value="WGH79090.1"/>
    <property type="molecule type" value="Genomic_DNA"/>
</dbReference>
<keyword evidence="2" id="KW-0012">Acyltransferase</keyword>
<organism evidence="2 3">
    <name type="scientific">Jannaschia ovalis</name>
    <dbReference type="NCBI Taxonomy" id="3038773"/>
    <lineage>
        <taxon>Bacteria</taxon>
        <taxon>Pseudomonadati</taxon>
        <taxon>Pseudomonadota</taxon>
        <taxon>Alphaproteobacteria</taxon>
        <taxon>Rhodobacterales</taxon>
        <taxon>Roseobacteraceae</taxon>
        <taxon>Jannaschia</taxon>
    </lineage>
</organism>
<proteinExistence type="predicted"/>
<dbReference type="PANTHER" id="PTHR43451:SF1">
    <property type="entry name" value="ACETYLTRANSFERASE"/>
    <property type="match status" value="1"/>
</dbReference>
<feature type="domain" description="N-acetyltransferase" evidence="1">
    <location>
        <begin position="1"/>
        <end position="157"/>
    </location>
</feature>
<name>A0ABY8LCP0_9RHOB</name>
<dbReference type="Gene3D" id="3.40.630.30">
    <property type="match status" value="1"/>
</dbReference>
<dbReference type="Proteomes" id="UP001243420">
    <property type="component" value="Chromosome"/>
</dbReference>
<dbReference type="EC" id="2.3.1.-" evidence="2"/>
<dbReference type="PANTHER" id="PTHR43451">
    <property type="entry name" value="ACETYLTRANSFERASE (GNAT) FAMILY PROTEIN"/>
    <property type="match status" value="1"/>
</dbReference>
<dbReference type="Pfam" id="PF13673">
    <property type="entry name" value="Acetyltransf_10"/>
    <property type="match status" value="1"/>
</dbReference>
<evidence type="ECO:0000313" key="3">
    <source>
        <dbReference type="Proteomes" id="UP001243420"/>
    </source>
</evidence>